<dbReference type="Gene3D" id="1.25.40.10">
    <property type="entry name" value="Tetratricopeptide repeat domain"/>
    <property type="match status" value="1"/>
</dbReference>
<keyword evidence="1" id="KW-0802">TPR repeat</keyword>
<protein>
    <submittedName>
        <fullName evidence="3">Tetratricopeptide repeat domain 7A</fullName>
    </submittedName>
</protein>
<dbReference type="AlphaFoldDB" id="A0A3B3VU59"/>
<accession>A0A3B3VU59</accession>
<keyword evidence="4" id="KW-1185">Reference proteome</keyword>
<reference evidence="3" key="2">
    <citation type="submission" date="2025-09" db="UniProtKB">
        <authorList>
            <consortium name="Ensembl"/>
        </authorList>
    </citation>
    <scope>IDENTIFICATION</scope>
</reference>
<dbReference type="Pfam" id="PF13432">
    <property type="entry name" value="TPR_16"/>
    <property type="match status" value="1"/>
</dbReference>
<dbReference type="GeneTree" id="ENSGT00940000158638"/>
<dbReference type="GO" id="GO:0046854">
    <property type="term" value="P:phosphatidylinositol phosphate biosynthetic process"/>
    <property type="evidence" value="ECO:0007669"/>
    <property type="project" value="TreeGrafter"/>
</dbReference>
<dbReference type="InterPro" id="IPR011990">
    <property type="entry name" value="TPR-like_helical_dom_sf"/>
</dbReference>
<dbReference type="Ensembl" id="ENSPLAT00000024186.1">
    <property type="protein sequence ID" value="ENSPLAP00000029325.1"/>
    <property type="gene ID" value="ENSPLAG00000019564.1"/>
</dbReference>
<reference evidence="3" key="1">
    <citation type="submission" date="2025-08" db="UniProtKB">
        <authorList>
            <consortium name="Ensembl"/>
        </authorList>
    </citation>
    <scope>IDENTIFICATION</scope>
</reference>
<dbReference type="SMART" id="SM00028">
    <property type="entry name" value="TPR"/>
    <property type="match status" value="4"/>
</dbReference>
<feature type="domain" description="Tetratricopeptide repeat protein 7 N-terminal" evidence="2">
    <location>
        <begin position="24"/>
        <end position="407"/>
    </location>
</feature>
<name>A0A3B3VU59_9TELE</name>
<evidence type="ECO:0000313" key="3">
    <source>
        <dbReference type="Ensembl" id="ENSPLAP00000029325.1"/>
    </source>
</evidence>
<dbReference type="InterPro" id="IPR051722">
    <property type="entry name" value="Endocytosis_PI4K-reg_protein"/>
</dbReference>
<sequence length="727" mass="80917">SAVTPIVSGDYGHHHHHHRDRAAMASRLSFTQVRLEAELERYRAECQWGKILALVEQMHAARIHEDDYGTLLMAEAMLEECLLENMDLLRSSTPLADKTQARLCKAKGYLNTILSRGRLTLQPRYLNEALLLMAKVHYVQGRYRDAQGMCARVGLEELTQDDQPVYHFRLLAEAFVIKLSLDHQTLSAVSRIRLSEREEESLSCFLKACDAALSYLQELDKMVTIPHAKMGKGSLFSAAVDVDLGFFLQAALQSAYLCLLQRHLAQGAHQLRRVLRVVESRGSQSFRKKLAQVLLSSVSEGSYWPPLGPPPAVWLQREGAAASKDAMYPTFRPPQRYATDCFCPQDVVEEAVLLLLITESMTSGEAVISRLPDQAEARQASLQDATSVYDLLSIGMARRGQYAMLSEGAVSVLKECARMRPDDPSLPMLAAKICIGQLHWANSLDPLDAQISMYLALQLALVSAAMEPLQTALSLRADDLPSLHLLTLLLSSQKHHRHALDTLTLALSQHPDNFLLLTKVKLEEAMLGPAAALQTCEEMLQRWQSQYDVSRSVSRLEAALSEVSDLSSTRRQGPTYIWATLERIWLQAELFMADGRLKEAQFCITEASSLSPNSHSVLLQRGRLAELRGQLDEAKALYDEALAIHPTGERILVQMGRLLVKTGRVHLGEKVLRDAVQVHSTSHDAWSGLGEALQARDSSQAPDCFLTALELEASSPIRPFTIIPREL</sequence>
<dbReference type="PROSITE" id="PS50005">
    <property type="entry name" value="TPR"/>
    <property type="match status" value="1"/>
</dbReference>
<proteinExistence type="predicted"/>
<dbReference type="GO" id="GO:0072659">
    <property type="term" value="P:protein localization to plasma membrane"/>
    <property type="evidence" value="ECO:0007669"/>
    <property type="project" value="TreeGrafter"/>
</dbReference>
<dbReference type="InterPro" id="IPR045819">
    <property type="entry name" value="TTC7_N"/>
</dbReference>
<dbReference type="Pfam" id="PF19440">
    <property type="entry name" value="TTC7_N"/>
    <property type="match status" value="1"/>
</dbReference>
<evidence type="ECO:0000313" key="4">
    <source>
        <dbReference type="Proteomes" id="UP000261500"/>
    </source>
</evidence>
<dbReference type="PANTHER" id="PTHR23083">
    <property type="entry name" value="TETRATRICOPEPTIDE REPEAT PROTEIN, TPR"/>
    <property type="match status" value="1"/>
</dbReference>
<dbReference type="Proteomes" id="UP000261500">
    <property type="component" value="Unplaced"/>
</dbReference>
<feature type="repeat" description="TPR" evidence="1">
    <location>
        <begin position="615"/>
        <end position="648"/>
    </location>
</feature>
<dbReference type="InterPro" id="IPR019734">
    <property type="entry name" value="TPR_rpt"/>
</dbReference>
<dbReference type="PANTHER" id="PTHR23083:SF475">
    <property type="entry name" value="TETRATRICOPEPTIDE REPEAT PROTEIN 7A"/>
    <property type="match status" value="1"/>
</dbReference>
<evidence type="ECO:0000256" key="1">
    <source>
        <dbReference type="PROSITE-ProRule" id="PRU00339"/>
    </source>
</evidence>
<organism evidence="3 4">
    <name type="scientific">Poecilia latipinna</name>
    <name type="common">sailfin molly</name>
    <dbReference type="NCBI Taxonomy" id="48699"/>
    <lineage>
        <taxon>Eukaryota</taxon>
        <taxon>Metazoa</taxon>
        <taxon>Chordata</taxon>
        <taxon>Craniata</taxon>
        <taxon>Vertebrata</taxon>
        <taxon>Euteleostomi</taxon>
        <taxon>Actinopterygii</taxon>
        <taxon>Neopterygii</taxon>
        <taxon>Teleostei</taxon>
        <taxon>Neoteleostei</taxon>
        <taxon>Acanthomorphata</taxon>
        <taxon>Ovalentaria</taxon>
        <taxon>Atherinomorphae</taxon>
        <taxon>Cyprinodontiformes</taxon>
        <taxon>Poeciliidae</taxon>
        <taxon>Poeciliinae</taxon>
        <taxon>Poecilia</taxon>
    </lineage>
</organism>
<dbReference type="GO" id="GO:0005886">
    <property type="term" value="C:plasma membrane"/>
    <property type="evidence" value="ECO:0007669"/>
    <property type="project" value="TreeGrafter"/>
</dbReference>
<evidence type="ECO:0000259" key="2">
    <source>
        <dbReference type="Pfam" id="PF19440"/>
    </source>
</evidence>
<dbReference type="SUPFAM" id="SSF48452">
    <property type="entry name" value="TPR-like"/>
    <property type="match status" value="1"/>
</dbReference>